<evidence type="ECO:0000313" key="1">
    <source>
        <dbReference type="EMBL" id="MRX75674.1"/>
    </source>
</evidence>
<organism evidence="1 2">
    <name type="scientific">Pedobacter petrophilus</name>
    <dbReference type="NCBI Taxonomy" id="1908241"/>
    <lineage>
        <taxon>Bacteria</taxon>
        <taxon>Pseudomonadati</taxon>
        <taxon>Bacteroidota</taxon>
        <taxon>Sphingobacteriia</taxon>
        <taxon>Sphingobacteriales</taxon>
        <taxon>Sphingobacteriaceae</taxon>
        <taxon>Pedobacter</taxon>
    </lineage>
</organism>
<accession>A0A7K0FX91</accession>
<reference evidence="1 2" key="1">
    <citation type="submission" date="2019-11" db="EMBL/GenBank/DDBJ databases">
        <title>Pedobacter petrophilus genome.</title>
        <authorList>
            <person name="Feldbauer M.J."/>
            <person name="Newman J.D."/>
        </authorList>
    </citation>
    <scope>NUCLEOTIDE SEQUENCE [LARGE SCALE GENOMIC DNA]</scope>
    <source>
        <strain evidence="1 2">LMG 29686</strain>
    </source>
</reference>
<sequence length="59" mass="6755">MENTNKSIKSPIIIDKKNVGLAKNIDKKSEDFRKLIAEIIVEIIISRQKNGCNRICKNK</sequence>
<proteinExistence type="predicted"/>
<comment type="caution">
    <text evidence="1">The sequence shown here is derived from an EMBL/GenBank/DDBJ whole genome shotgun (WGS) entry which is preliminary data.</text>
</comment>
<evidence type="ECO:0000313" key="2">
    <source>
        <dbReference type="Proteomes" id="UP000487757"/>
    </source>
</evidence>
<gene>
    <name evidence="1" type="ORF">GJU39_06195</name>
</gene>
<protein>
    <submittedName>
        <fullName evidence="1">Uncharacterized protein</fullName>
    </submittedName>
</protein>
<dbReference type="EMBL" id="WKKH01000006">
    <property type="protein sequence ID" value="MRX75674.1"/>
    <property type="molecule type" value="Genomic_DNA"/>
</dbReference>
<dbReference type="AlphaFoldDB" id="A0A7K0FX91"/>
<dbReference type="RefSeq" id="WP_154279831.1">
    <property type="nucleotide sequence ID" value="NZ_JBHUJQ010000001.1"/>
</dbReference>
<keyword evidence="2" id="KW-1185">Reference proteome</keyword>
<name>A0A7K0FX91_9SPHI</name>
<dbReference type="Proteomes" id="UP000487757">
    <property type="component" value="Unassembled WGS sequence"/>
</dbReference>